<dbReference type="EMBL" id="CP044016">
    <property type="protein sequence ID" value="QES87701.1"/>
    <property type="molecule type" value="Genomic_DNA"/>
</dbReference>
<feature type="transmembrane region" description="Helical" evidence="1">
    <location>
        <begin position="50"/>
        <end position="67"/>
    </location>
</feature>
<organism evidence="2 3">
    <name type="scientific">Rhizosphaericola mali</name>
    <dbReference type="NCBI Taxonomy" id="2545455"/>
    <lineage>
        <taxon>Bacteria</taxon>
        <taxon>Pseudomonadati</taxon>
        <taxon>Bacteroidota</taxon>
        <taxon>Chitinophagia</taxon>
        <taxon>Chitinophagales</taxon>
        <taxon>Chitinophagaceae</taxon>
        <taxon>Rhizosphaericola</taxon>
    </lineage>
</organism>
<keyword evidence="1" id="KW-0472">Membrane</keyword>
<keyword evidence="1" id="KW-0812">Transmembrane</keyword>
<evidence type="ECO:0000256" key="1">
    <source>
        <dbReference type="SAM" id="Phobius"/>
    </source>
</evidence>
<keyword evidence="1" id="KW-1133">Transmembrane helix</keyword>
<keyword evidence="3" id="KW-1185">Reference proteome</keyword>
<reference evidence="2 3" key="1">
    <citation type="submission" date="2019-09" db="EMBL/GenBank/DDBJ databases">
        <title>Complete genome sequence of Arachidicoccus sp. B3-10 isolated from apple orchard soil.</title>
        <authorList>
            <person name="Kim H.S."/>
            <person name="Han K.-I."/>
            <person name="Suh M.K."/>
            <person name="Lee K.C."/>
            <person name="Eom M.K."/>
            <person name="Kim J.-S."/>
            <person name="Kang S.W."/>
            <person name="Sin Y."/>
            <person name="Lee J.-S."/>
        </authorList>
    </citation>
    <scope>NUCLEOTIDE SEQUENCE [LARGE SCALE GENOMIC DNA]</scope>
    <source>
        <strain evidence="2 3">B3-10</strain>
    </source>
</reference>
<sequence length="102" mass="11552">MIWYMYLLSFLAGIFLTNAIPHFVHGISGNKFPTPFAKPHGIGLSSSTTNVIWALVNLIVGFLLLKLSHFSSNNYLQDFTLFLGISFISLFSSKHFMKKHKE</sequence>
<evidence type="ECO:0000313" key="3">
    <source>
        <dbReference type="Proteomes" id="UP000292424"/>
    </source>
</evidence>
<protein>
    <submittedName>
        <fullName evidence="2">Uncharacterized protein</fullName>
    </submittedName>
</protein>
<name>A0A5P2G853_9BACT</name>
<dbReference type="KEGG" id="arac:E0W69_003150"/>
<dbReference type="AlphaFoldDB" id="A0A5P2G853"/>
<dbReference type="RefSeq" id="WP_131328588.1">
    <property type="nucleotide sequence ID" value="NZ_CP044016.1"/>
</dbReference>
<dbReference type="Proteomes" id="UP000292424">
    <property type="component" value="Chromosome"/>
</dbReference>
<evidence type="ECO:0000313" key="2">
    <source>
        <dbReference type="EMBL" id="QES87701.1"/>
    </source>
</evidence>
<proteinExistence type="predicted"/>
<gene>
    <name evidence="2" type="ORF">E0W69_003150</name>
</gene>
<dbReference type="OrthoDB" id="963535at2"/>
<accession>A0A5P2G853</accession>